<dbReference type="GO" id="GO:0008168">
    <property type="term" value="F:methyltransferase activity"/>
    <property type="evidence" value="ECO:0007669"/>
    <property type="project" value="UniProtKB-KW"/>
</dbReference>
<name>A0A5A7Q678_STRAF</name>
<organism evidence="1 2">
    <name type="scientific">Striga asiatica</name>
    <name type="common">Asiatic witchweed</name>
    <name type="synonym">Buchnera asiatica</name>
    <dbReference type="NCBI Taxonomy" id="4170"/>
    <lineage>
        <taxon>Eukaryota</taxon>
        <taxon>Viridiplantae</taxon>
        <taxon>Streptophyta</taxon>
        <taxon>Embryophyta</taxon>
        <taxon>Tracheophyta</taxon>
        <taxon>Spermatophyta</taxon>
        <taxon>Magnoliopsida</taxon>
        <taxon>eudicotyledons</taxon>
        <taxon>Gunneridae</taxon>
        <taxon>Pentapetalae</taxon>
        <taxon>asterids</taxon>
        <taxon>lamiids</taxon>
        <taxon>Lamiales</taxon>
        <taxon>Orobanchaceae</taxon>
        <taxon>Buchnereae</taxon>
        <taxon>Striga</taxon>
    </lineage>
</organism>
<proteinExistence type="predicted"/>
<reference evidence="2" key="1">
    <citation type="journal article" date="2019" name="Curr. Biol.">
        <title>Genome Sequence of Striga asiatica Provides Insight into the Evolution of Plant Parasitism.</title>
        <authorList>
            <person name="Yoshida S."/>
            <person name="Kim S."/>
            <person name="Wafula E.K."/>
            <person name="Tanskanen J."/>
            <person name="Kim Y.M."/>
            <person name="Honaas L."/>
            <person name="Yang Z."/>
            <person name="Spallek T."/>
            <person name="Conn C.E."/>
            <person name="Ichihashi Y."/>
            <person name="Cheong K."/>
            <person name="Cui S."/>
            <person name="Der J.P."/>
            <person name="Gundlach H."/>
            <person name="Jiao Y."/>
            <person name="Hori C."/>
            <person name="Ishida J.K."/>
            <person name="Kasahara H."/>
            <person name="Kiba T."/>
            <person name="Kim M.S."/>
            <person name="Koo N."/>
            <person name="Laohavisit A."/>
            <person name="Lee Y.H."/>
            <person name="Lumba S."/>
            <person name="McCourt P."/>
            <person name="Mortimer J.C."/>
            <person name="Mutuku J.M."/>
            <person name="Nomura T."/>
            <person name="Sasaki-Sekimoto Y."/>
            <person name="Seto Y."/>
            <person name="Wang Y."/>
            <person name="Wakatake T."/>
            <person name="Sakakibara H."/>
            <person name="Demura T."/>
            <person name="Yamaguchi S."/>
            <person name="Yoneyama K."/>
            <person name="Manabe R.I."/>
            <person name="Nelson D.C."/>
            <person name="Schulman A.H."/>
            <person name="Timko M.P."/>
            <person name="dePamphilis C.W."/>
            <person name="Choi D."/>
            <person name="Shirasu K."/>
        </authorList>
    </citation>
    <scope>NUCLEOTIDE SEQUENCE [LARGE SCALE GENOMIC DNA]</scope>
    <source>
        <strain evidence="2">cv. UVA1</strain>
    </source>
</reference>
<dbReference type="EMBL" id="BKCP01005883">
    <property type="protein sequence ID" value="GER40466.1"/>
    <property type="molecule type" value="Genomic_DNA"/>
</dbReference>
<dbReference type="Proteomes" id="UP000325081">
    <property type="component" value="Unassembled WGS sequence"/>
</dbReference>
<dbReference type="GO" id="GO:0032259">
    <property type="term" value="P:methylation"/>
    <property type="evidence" value="ECO:0007669"/>
    <property type="project" value="UniProtKB-KW"/>
</dbReference>
<protein>
    <submittedName>
        <fullName evidence="1">Ribosomal RNA small subunit methyltransferase A</fullName>
    </submittedName>
</protein>
<gene>
    <name evidence="1" type="ORF">STAS_17138</name>
</gene>
<accession>A0A5A7Q678</accession>
<comment type="caution">
    <text evidence="1">The sequence shown here is derived from an EMBL/GenBank/DDBJ whole genome shotgun (WGS) entry which is preliminary data.</text>
</comment>
<keyword evidence="1" id="KW-0489">Methyltransferase</keyword>
<keyword evidence="1" id="KW-0808">Transferase</keyword>
<keyword evidence="2" id="KW-1185">Reference proteome</keyword>
<evidence type="ECO:0000313" key="1">
    <source>
        <dbReference type="EMBL" id="GER40466.1"/>
    </source>
</evidence>
<dbReference type="AlphaFoldDB" id="A0A5A7Q678"/>
<sequence length="259" mass="28762">MKSPEVSASRSVKISYLDSIKAAENWLRRKGNNLPALIISLIPLPKDNISAITNSSMIFVSIASINVEATVANHPYCSVTVSQVLAFSPQNRFIKSVGIIVGQLDSRLSTGAGNRVFDGLPSRLVHQSKAWETFFILHPRFNLCPLLSKIRWIGGCKNDFPITNGESIICVRLAVHLHRGLVAEGVCLWNVPFLLEGSINNILQRQTVNDWFFLVYKNFSTKHTIVVVADVVSIVKFFLGNELREAPFCLYCTKTPTSS</sequence>
<evidence type="ECO:0000313" key="2">
    <source>
        <dbReference type="Proteomes" id="UP000325081"/>
    </source>
</evidence>